<dbReference type="Pfam" id="PF20730">
    <property type="entry name" value="YetF_N"/>
    <property type="match status" value="1"/>
</dbReference>
<comment type="caution">
    <text evidence="10">The sequence shown here is derived from an EMBL/GenBank/DDBJ whole genome shotgun (WGS) entry which is preliminary data.</text>
</comment>
<evidence type="ECO:0000256" key="1">
    <source>
        <dbReference type="ARBA" id="ARBA00004651"/>
    </source>
</evidence>
<evidence type="ECO:0000256" key="2">
    <source>
        <dbReference type="ARBA" id="ARBA00006448"/>
    </source>
</evidence>
<dbReference type="InterPro" id="IPR048454">
    <property type="entry name" value="YetF_N"/>
</dbReference>
<feature type="transmembrane region" description="Helical" evidence="7">
    <location>
        <begin position="59"/>
        <end position="79"/>
    </location>
</feature>
<dbReference type="InterPro" id="IPR007353">
    <property type="entry name" value="DUF421"/>
</dbReference>
<name>A0A081P8T5_9BACL</name>
<organism evidence="10 11">
    <name type="scientific">Paenibacillus tyrfis</name>
    <dbReference type="NCBI Taxonomy" id="1501230"/>
    <lineage>
        <taxon>Bacteria</taxon>
        <taxon>Bacillati</taxon>
        <taxon>Bacillota</taxon>
        <taxon>Bacilli</taxon>
        <taxon>Bacillales</taxon>
        <taxon>Paenibacillaceae</taxon>
        <taxon>Paenibacillus</taxon>
    </lineage>
</organism>
<evidence type="ECO:0000259" key="8">
    <source>
        <dbReference type="Pfam" id="PF04239"/>
    </source>
</evidence>
<evidence type="ECO:0000256" key="7">
    <source>
        <dbReference type="SAM" id="Phobius"/>
    </source>
</evidence>
<keyword evidence="4 7" id="KW-0812">Transmembrane</keyword>
<evidence type="ECO:0000313" key="11">
    <source>
        <dbReference type="Proteomes" id="UP000028123"/>
    </source>
</evidence>
<evidence type="ECO:0000313" key="10">
    <source>
        <dbReference type="EMBL" id="KEQ27108.1"/>
    </source>
</evidence>
<keyword evidence="11" id="KW-1185">Reference proteome</keyword>
<dbReference type="GO" id="GO:0005886">
    <property type="term" value="C:plasma membrane"/>
    <property type="evidence" value="ECO:0007669"/>
    <property type="project" value="UniProtKB-SubCell"/>
</dbReference>
<evidence type="ECO:0000256" key="5">
    <source>
        <dbReference type="ARBA" id="ARBA00022989"/>
    </source>
</evidence>
<evidence type="ECO:0000259" key="9">
    <source>
        <dbReference type="Pfam" id="PF20730"/>
    </source>
</evidence>
<comment type="subcellular location">
    <subcellularLocation>
        <location evidence="1">Cell membrane</location>
        <topology evidence="1">Multi-pass membrane protein</topology>
    </subcellularLocation>
</comment>
<dbReference type="Pfam" id="PF07870">
    <property type="entry name" value="DUF1657"/>
    <property type="match status" value="1"/>
</dbReference>
<dbReference type="EMBL" id="JNVM01000004">
    <property type="protein sequence ID" value="KEQ27108.1"/>
    <property type="molecule type" value="Genomic_DNA"/>
</dbReference>
<keyword evidence="6 7" id="KW-0472">Membrane</keyword>
<dbReference type="InterPro" id="IPR012452">
    <property type="entry name" value="DUF1657"/>
</dbReference>
<dbReference type="RefSeq" id="WP_036676994.1">
    <property type="nucleotide sequence ID" value="NZ_JNVM01000004.1"/>
</dbReference>
<keyword evidence="3" id="KW-1003">Cell membrane</keyword>
<dbReference type="Gene3D" id="3.30.240.20">
    <property type="entry name" value="bsu07140 like domains"/>
    <property type="match status" value="2"/>
</dbReference>
<gene>
    <name evidence="10" type="ORF">ET33_24825</name>
</gene>
<feature type="domain" description="YetF C-terminal" evidence="8">
    <location>
        <begin position="82"/>
        <end position="214"/>
    </location>
</feature>
<dbReference type="eggNOG" id="COG2323">
    <property type="taxonomic scope" value="Bacteria"/>
</dbReference>
<proteinExistence type="inferred from homology"/>
<sequence length="286" mass="32411">MQDWMHIFFRALLTIAILFLMTRILGKKQISQLTFFEYITGITLGEVAGFMSTDVEANYMHGFIALLLWFAVPLLLEMLTLKSKRLRDWFEGKGTVFIKEGKILEDNLKKERYTADELLEQLRAKSVFNVADVEFAMLEPSGEVSVLLKKENQPLTAKHLGIKTAPERESQAVIIDGNIMDEPLATAGLSREWLFTELEKIGVTLENVFLGQVDAYGGLHVDLYDDMLLVPDDVSKPLLFATLKKCEADLSLYALAVKNEGAKRVYESCAKEMNRILEQAEPLLKR</sequence>
<feature type="domain" description="YetF-like N-terminal transmembrane" evidence="9">
    <location>
        <begin position="6"/>
        <end position="78"/>
    </location>
</feature>
<dbReference type="PANTHER" id="PTHR34582:SF7">
    <property type="entry name" value="UPF0702 TRANSMEMBRANE PROTEIN YDFS"/>
    <property type="match status" value="1"/>
</dbReference>
<dbReference type="Proteomes" id="UP000028123">
    <property type="component" value="Unassembled WGS sequence"/>
</dbReference>
<dbReference type="InterPro" id="IPR023090">
    <property type="entry name" value="UPF0702_alpha/beta_dom_sf"/>
</dbReference>
<evidence type="ECO:0000256" key="6">
    <source>
        <dbReference type="ARBA" id="ARBA00023136"/>
    </source>
</evidence>
<feature type="transmembrane region" description="Helical" evidence="7">
    <location>
        <begin position="6"/>
        <end position="26"/>
    </location>
</feature>
<evidence type="ECO:0000256" key="3">
    <source>
        <dbReference type="ARBA" id="ARBA00022475"/>
    </source>
</evidence>
<protein>
    <submittedName>
        <fullName evidence="10">Membrane protein</fullName>
    </submittedName>
</protein>
<dbReference type="Pfam" id="PF04239">
    <property type="entry name" value="DUF421"/>
    <property type="match status" value="1"/>
</dbReference>
<reference evidence="10 11" key="1">
    <citation type="submission" date="2014-06" db="EMBL/GenBank/DDBJ databases">
        <title>Draft genome sequence of Paenibacillus sp. MSt1.</title>
        <authorList>
            <person name="Aw Y.K."/>
            <person name="Ong K.S."/>
            <person name="Gan H.M."/>
            <person name="Lee S.M."/>
        </authorList>
    </citation>
    <scope>NUCLEOTIDE SEQUENCE [LARGE SCALE GENOMIC DNA]</scope>
    <source>
        <strain evidence="10 11">MSt1</strain>
    </source>
</reference>
<keyword evidence="5 7" id="KW-1133">Transmembrane helix</keyword>
<evidence type="ECO:0000256" key="4">
    <source>
        <dbReference type="ARBA" id="ARBA00022692"/>
    </source>
</evidence>
<dbReference type="AlphaFoldDB" id="A0A081P8T5"/>
<dbReference type="OrthoDB" id="9778331at2"/>
<dbReference type="PANTHER" id="PTHR34582">
    <property type="entry name" value="UPF0702 TRANSMEMBRANE PROTEIN YCAP"/>
    <property type="match status" value="1"/>
</dbReference>
<accession>A0A081P8T5</accession>
<comment type="similarity">
    <text evidence="2">Belongs to the UPF0702 family.</text>
</comment>